<name>A0A7X5XRC1_9SPHN</name>
<dbReference type="RefSeq" id="WP_167921325.1">
    <property type="nucleotide sequence ID" value="NZ_JAATIT010000002.1"/>
</dbReference>
<accession>A0A7X5XRC1</accession>
<comment type="caution">
    <text evidence="3">The sequence shown here is derived from an EMBL/GenBank/DDBJ whole genome shotgun (WGS) entry which is preliminary data.</text>
</comment>
<dbReference type="EMBL" id="JAATIT010000002">
    <property type="protein sequence ID" value="NJB89873.1"/>
    <property type="molecule type" value="Genomic_DNA"/>
</dbReference>
<keyword evidence="4" id="KW-1185">Reference proteome</keyword>
<evidence type="ECO:0000256" key="1">
    <source>
        <dbReference type="ARBA" id="ARBA00006845"/>
    </source>
</evidence>
<sequence>MATTVNLDGNIIDSETLFHTAFRDASGVEWYGGNLDALFDLMVGVVSGPINIVWTNAARSRSTIGERFDRLLTVIFDAIAYRGDGSINLRLES</sequence>
<dbReference type="InterPro" id="IPR000468">
    <property type="entry name" value="Barstar"/>
</dbReference>
<evidence type="ECO:0000313" key="4">
    <source>
        <dbReference type="Proteomes" id="UP000535078"/>
    </source>
</evidence>
<dbReference type="AlphaFoldDB" id="A0A7X5XRC1"/>
<dbReference type="InterPro" id="IPR035905">
    <property type="entry name" value="Barstar-like_sf"/>
</dbReference>
<dbReference type="Proteomes" id="UP000535078">
    <property type="component" value="Unassembled WGS sequence"/>
</dbReference>
<comment type="similarity">
    <text evidence="1">Belongs to the barstar family.</text>
</comment>
<evidence type="ECO:0000313" key="3">
    <source>
        <dbReference type="EMBL" id="NJB89873.1"/>
    </source>
</evidence>
<reference evidence="3 4" key="1">
    <citation type="submission" date="2020-03" db="EMBL/GenBank/DDBJ databases">
        <title>Genomic Encyclopedia of Type Strains, Phase IV (KMG-IV): sequencing the most valuable type-strain genomes for metagenomic binning, comparative biology and taxonomic classification.</title>
        <authorList>
            <person name="Goeker M."/>
        </authorList>
    </citation>
    <scope>NUCLEOTIDE SEQUENCE [LARGE SCALE GENOMIC DNA]</scope>
    <source>
        <strain evidence="3 4">DSM 25229</strain>
    </source>
</reference>
<gene>
    <name evidence="3" type="ORF">GGR90_002048</name>
</gene>
<dbReference type="Pfam" id="PF01337">
    <property type="entry name" value="Barstar"/>
    <property type="match status" value="1"/>
</dbReference>
<organism evidence="3 4">
    <name type="scientific">Sphingopyxis italica</name>
    <dbReference type="NCBI Taxonomy" id="1129133"/>
    <lineage>
        <taxon>Bacteria</taxon>
        <taxon>Pseudomonadati</taxon>
        <taxon>Pseudomonadota</taxon>
        <taxon>Alphaproteobacteria</taxon>
        <taxon>Sphingomonadales</taxon>
        <taxon>Sphingomonadaceae</taxon>
        <taxon>Sphingopyxis</taxon>
    </lineage>
</organism>
<proteinExistence type="inferred from homology"/>
<dbReference type="SUPFAM" id="SSF52038">
    <property type="entry name" value="Barstar-related"/>
    <property type="match status" value="1"/>
</dbReference>
<protein>
    <submittedName>
        <fullName evidence="3">RNAse (Barnase) inhibitor barstar</fullName>
    </submittedName>
</protein>
<feature type="domain" description="Barstar (barnase inhibitor)" evidence="2">
    <location>
        <begin position="4"/>
        <end position="81"/>
    </location>
</feature>
<evidence type="ECO:0000259" key="2">
    <source>
        <dbReference type="Pfam" id="PF01337"/>
    </source>
</evidence>
<dbReference type="Gene3D" id="3.30.370.10">
    <property type="entry name" value="Barstar-like"/>
    <property type="match status" value="1"/>
</dbReference>